<keyword evidence="1" id="KW-1133">Transmembrane helix</keyword>
<reference evidence="3" key="1">
    <citation type="submission" date="2016-10" db="EMBL/GenBank/DDBJ databases">
        <authorList>
            <person name="Varghese N."/>
            <person name="Submissions S."/>
        </authorList>
    </citation>
    <scope>NUCLEOTIDE SEQUENCE [LARGE SCALE GENOMIC DNA]</scope>
    <source>
        <strain evidence="3">DC30,IBRC 10041,KCTC 4046</strain>
    </source>
</reference>
<name>A0A1H3P9A6_9EURY</name>
<evidence type="ECO:0000313" key="3">
    <source>
        <dbReference type="Proteomes" id="UP000199079"/>
    </source>
</evidence>
<dbReference type="AlphaFoldDB" id="A0A1H3P9A6"/>
<protein>
    <submittedName>
        <fullName evidence="2">Uncharacterized protein</fullName>
    </submittedName>
</protein>
<keyword evidence="1" id="KW-0472">Membrane</keyword>
<dbReference type="EMBL" id="FNPC01000021">
    <property type="protein sequence ID" value="SDY97651.1"/>
    <property type="molecule type" value="Genomic_DNA"/>
</dbReference>
<keyword evidence="3" id="KW-1185">Reference proteome</keyword>
<organism evidence="2 3">
    <name type="scientific">Halopenitus persicus</name>
    <dbReference type="NCBI Taxonomy" id="1048396"/>
    <lineage>
        <taxon>Archaea</taxon>
        <taxon>Methanobacteriati</taxon>
        <taxon>Methanobacteriota</taxon>
        <taxon>Stenosarchaea group</taxon>
        <taxon>Halobacteria</taxon>
        <taxon>Halobacteriales</taxon>
        <taxon>Haloferacaceae</taxon>
        <taxon>Halopenitus</taxon>
    </lineage>
</organism>
<evidence type="ECO:0000256" key="1">
    <source>
        <dbReference type="SAM" id="Phobius"/>
    </source>
</evidence>
<dbReference type="Proteomes" id="UP000199079">
    <property type="component" value="Unassembled WGS sequence"/>
</dbReference>
<feature type="transmembrane region" description="Helical" evidence="1">
    <location>
        <begin position="14"/>
        <end position="33"/>
    </location>
</feature>
<sequence>MDWGFRIRKDVPSWVQKLVLIGAILLIAGLQYFNII</sequence>
<gene>
    <name evidence="2" type="ORF">SAMN05216564_12119</name>
</gene>
<accession>A0A1H3P9A6</accession>
<keyword evidence="1" id="KW-0812">Transmembrane</keyword>
<evidence type="ECO:0000313" key="2">
    <source>
        <dbReference type="EMBL" id="SDY97651.1"/>
    </source>
</evidence>
<proteinExistence type="predicted"/>